<evidence type="ECO:0000256" key="3">
    <source>
        <dbReference type="SAM" id="SignalP"/>
    </source>
</evidence>
<keyword evidence="2 3" id="KW-0732">Signal</keyword>
<dbReference type="eggNOG" id="COG3504">
    <property type="taxonomic scope" value="Bacteria"/>
</dbReference>
<evidence type="ECO:0000256" key="2">
    <source>
        <dbReference type="ARBA" id="ARBA00022729"/>
    </source>
</evidence>
<dbReference type="InterPro" id="IPR033645">
    <property type="entry name" value="VirB9/CagX/TrbG_C"/>
</dbReference>
<proteinExistence type="inferred from homology"/>
<reference evidence="5 6" key="1">
    <citation type="journal article" date="2003" name="Nat. Genet.">
        <title>Comparative analysis of the genome sequences of Bordetella pertussis, Bordetella parapertussis and Bordetella bronchiseptica.</title>
        <authorList>
            <person name="Parkhill J."/>
            <person name="Sebaihia M."/>
            <person name="Preston A."/>
            <person name="Murphy L.D."/>
            <person name="Thomson N.R."/>
            <person name="Harris D.E."/>
            <person name="Holden M.T.G."/>
            <person name="Churcher C.M."/>
            <person name="Bentley S.D."/>
            <person name="Mungall K.L."/>
            <person name="Cerdeno-Tarraga A.-M."/>
            <person name="Temple L."/>
            <person name="James K.D."/>
            <person name="Harris B."/>
            <person name="Quail M.A."/>
            <person name="Achtman M."/>
            <person name="Atkin R."/>
            <person name="Baker S."/>
            <person name="Basham D."/>
            <person name="Bason N."/>
            <person name="Cherevach I."/>
            <person name="Chillingworth T."/>
            <person name="Collins M."/>
            <person name="Cronin A."/>
            <person name="Davis P."/>
            <person name="Doggett J."/>
            <person name="Feltwell T."/>
            <person name="Goble A."/>
            <person name="Hamlin N."/>
            <person name="Hauser H."/>
            <person name="Holroyd S."/>
            <person name="Jagels K."/>
            <person name="Leather S."/>
            <person name="Moule S."/>
            <person name="Norberczak H."/>
            <person name="O'Neil S."/>
            <person name="Ormond D."/>
            <person name="Price C."/>
            <person name="Rabbinowitsch E."/>
            <person name="Rutter S."/>
            <person name="Sanders M."/>
            <person name="Saunders D."/>
            <person name="Seeger K."/>
            <person name="Sharp S."/>
            <person name="Simmonds M."/>
            <person name="Skelton J."/>
            <person name="Squares R."/>
            <person name="Squares S."/>
            <person name="Stevens K."/>
            <person name="Unwin L."/>
            <person name="Whitehead S."/>
            <person name="Barrell B.G."/>
            <person name="Maskell D.J."/>
        </authorList>
    </citation>
    <scope>NUCLEOTIDE SEQUENCE [LARGE SCALE GENOMIC DNA]</scope>
    <source>
        <strain evidence="5 6">ATCC BAA-588 / NCTC 13252 / RB50</strain>
    </source>
</reference>
<protein>
    <submittedName>
        <fullName evidence="5">Lipoprotein</fullName>
    </submittedName>
</protein>
<gene>
    <name evidence="5" type="ordered locus">BB3199</name>
</gene>
<sequence>MVRSLSIVCLLAVLQACAGPRPAAVAAAWDEAPAGQYRFDWQLSGDPAVAPLQVFDDARRIWLQFAPGQPIPAIFAHGAGGERPVPYLRRDPYIVVDGAWPALSLRGGRYVARIQRSGAPIPAGAPVVRAEGPAPVPATPSAVAPAEAAEAAPPAPRFRAAPPDLTLRAVLARWARAAGWTFEAEHWALDVDIPLAGKAELPGDFKTAVRALLAATELSERPAQPCFYANRVLRVVPLAQACDRTRAAAPGLT</sequence>
<dbReference type="PROSITE" id="PS51257">
    <property type="entry name" value="PROKAR_LIPOPROTEIN"/>
    <property type="match status" value="1"/>
</dbReference>
<feature type="chain" id="PRO_5002615232" evidence="3">
    <location>
        <begin position="19"/>
        <end position="253"/>
    </location>
</feature>
<dbReference type="HOGENOM" id="CLU_062389_0_0_4"/>
<accession>A0A0H3LX69</accession>
<dbReference type="EMBL" id="BX640446">
    <property type="protein sequence ID" value="CAE33691.1"/>
    <property type="molecule type" value="Genomic_DNA"/>
</dbReference>
<dbReference type="GeneID" id="56479309"/>
<dbReference type="Gene3D" id="2.60.40.2500">
    <property type="match status" value="1"/>
</dbReference>
<dbReference type="InterPro" id="IPR018927">
    <property type="entry name" value="Pilus_synth_Q_C"/>
</dbReference>
<dbReference type="Pfam" id="PF10671">
    <property type="entry name" value="TcpQ"/>
    <property type="match status" value="1"/>
</dbReference>
<evidence type="ECO:0000259" key="4">
    <source>
        <dbReference type="Pfam" id="PF10671"/>
    </source>
</evidence>
<name>A0A0H3LX69_BORBR</name>
<feature type="signal peptide" evidence="3">
    <location>
        <begin position="1"/>
        <end position="18"/>
    </location>
</feature>
<dbReference type="Pfam" id="PF03524">
    <property type="entry name" value="CagX"/>
    <property type="match status" value="1"/>
</dbReference>
<evidence type="ECO:0000256" key="1">
    <source>
        <dbReference type="ARBA" id="ARBA00006135"/>
    </source>
</evidence>
<comment type="similarity">
    <text evidence="1">Belongs to the TrbG/VirB9 family.</text>
</comment>
<dbReference type="CDD" id="cd06911">
    <property type="entry name" value="VirB9_CagX_TrbG"/>
    <property type="match status" value="1"/>
</dbReference>
<dbReference type="Proteomes" id="UP000001027">
    <property type="component" value="Chromosome"/>
</dbReference>
<evidence type="ECO:0000313" key="5">
    <source>
        <dbReference type="EMBL" id="CAE33691.1"/>
    </source>
</evidence>
<evidence type="ECO:0000313" key="6">
    <source>
        <dbReference type="Proteomes" id="UP000001027"/>
    </source>
</evidence>
<dbReference type="InterPro" id="IPR038161">
    <property type="entry name" value="VirB9/CagX/TrbG_C_sf"/>
</dbReference>
<dbReference type="KEGG" id="bbr:BB3199"/>
<organism evidence="5 6">
    <name type="scientific">Bordetella bronchiseptica (strain ATCC BAA-588 / NCTC 13252 / RB50)</name>
    <name type="common">Alcaligenes bronchisepticus</name>
    <dbReference type="NCBI Taxonomy" id="257310"/>
    <lineage>
        <taxon>Bacteria</taxon>
        <taxon>Pseudomonadati</taxon>
        <taxon>Pseudomonadota</taxon>
        <taxon>Betaproteobacteria</taxon>
        <taxon>Burkholderiales</taxon>
        <taxon>Alcaligenaceae</taxon>
        <taxon>Bordetella</taxon>
    </lineage>
</organism>
<dbReference type="AlphaFoldDB" id="A0A0H3LX69"/>
<dbReference type="RefSeq" id="WP_010926761.1">
    <property type="nucleotide sequence ID" value="NC_002927.3"/>
</dbReference>
<keyword evidence="5" id="KW-0449">Lipoprotein</keyword>
<dbReference type="InterPro" id="IPR010258">
    <property type="entry name" value="Conjugal_tfr_TrbG/VirB9/CagX"/>
</dbReference>
<dbReference type="Gene3D" id="3.55.50.70">
    <property type="match status" value="1"/>
</dbReference>
<feature type="domain" description="Toxin co-regulated pilus biosynthesis protein Q C-terminal" evidence="4">
    <location>
        <begin position="157"/>
        <end position="237"/>
    </location>
</feature>